<dbReference type="PANTHER" id="PTHR11795:SF445">
    <property type="entry name" value="AMINO ACID ABC TRANSPORTER PERMEASE PROTEIN"/>
    <property type="match status" value="1"/>
</dbReference>
<protein>
    <submittedName>
        <fullName evidence="10">Amino acid/amide ABC transporter membrane protein 1, HAAT family</fullName>
    </submittedName>
</protein>
<gene>
    <name evidence="10" type="ORF">SAMN02745126_03896</name>
</gene>
<evidence type="ECO:0000313" key="11">
    <source>
        <dbReference type="Proteomes" id="UP000190092"/>
    </source>
</evidence>
<evidence type="ECO:0000256" key="7">
    <source>
        <dbReference type="ARBA" id="ARBA00023136"/>
    </source>
</evidence>
<dbReference type="GO" id="GO:0022857">
    <property type="term" value="F:transmembrane transporter activity"/>
    <property type="evidence" value="ECO:0007669"/>
    <property type="project" value="InterPro"/>
</dbReference>
<comment type="similarity">
    <text evidence="8">Belongs to the binding-protein-dependent transport system permease family. LivHM subfamily.</text>
</comment>
<dbReference type="RefSeq" id="WP_085935575.1">
    <property type="nucleotide sequence ID" value="NZ_FUWJ01000005.1"/>
</dbReference>
<keyword evidence="5" id="KW-0029">Amino-acid transport</keyword>
<dbReference type="GO" id="GO:0006865">
    <property type="term" value="P:amino acid transport"/>
    <property type="evidence" value="ECO:0007669"/>
    <property type="project" value="UniProtKB-KW"/>
</dbReference>
<dbReference type="PANTHER" id="PTHR11795">
    <property type="entry name" value="BRANCHED-CHAIN AMINO ACID TRANSPORT SYSTEM PERMEASE PROTEIN LIVH"/>
    <property type="match status" value="1"/>
</dbReference>
<organism evidence="10 11">
    <name type="scientific">Enhydrobacter aerosaccus</name>
    <dbReference type="NCBI Taxonomy" id="225324"/>
    <lineage>
        <taxon>Bacteria</taxon>
        <taxon>Pseudomonadati</taxon>
        <taxon>Pseudomonadota</taxon>
        <taxon>Alphaproteobacteria</taxon>
        <taxon>Hyphomicrobiales</taxon>
        <taxon>Enhydrobacter</taxon>
    </lineage>
</organism>
<evidence type="ECO:0000256" key="9">
    <source>
        <dbReference type="SAM" id="Phobius"/>
    </source>
</evidence>
<accession>A0A1T4RL01</accession>
<dbReference type="Pfam" id="PF02653">
    <property type="entry name" value="BPD_transp_2"/>
    <property type="match status" value="1"/>
</dbReference>
<name>A0A1T4RL01_9HYPH</name>
<evidence type="ECO:0000256" key="1">
    <source>
        <dbReference type="ARBA" id="ARBA00004651"/>
    </source>
</evidence>
<dbReference type="STRING" id="225324.SAMN02745126_03896"/>
<dbReference type="InterPro" id="IPR001851">
    <property type="entry name" value="ABC_transp_permease"/>
</dbReference>
<feature type="transmembrane region" description="Helical" evidence="9">
    <location>
        <begin position="228"/>
        <end position="254"/>
    </location>
</feature>
<sequence>MTSDFLLSLAQAITKGLLTGMVYGLMALGLSVIFGVMRVVNFAHGEMMVVGMYLAWAGFEYLQVSPLISLPVIAVVFFVAGYALQRSVISPFIGRPEHQQFLLLLGIALVLVNVCLAVVGPDSRGVQLDSQFDSYEFGPLVLDAVRLHAAIAAVAIAGLLWLFFTHTRIGKSIRAAADNNMGALVVGLNVKRLYAITFGVGAACVGAAGALMITIIPVTPFLAAEYTLLAFIIVIVGGLGSMTGALLGGLLIGVSEAVAGLLVDPSLKSMFSFGLLILVLLLRPQGLTGKRNP</sequence>
<evidence type="ECO:0000256" key="5">
    <source>
        <dbReference type="ARBA" id="ARBA00022970"/>
    </source>
</evidence>
<feature type="transmembrane region" description="Helical" evidence="9">
    <location>
        <begin position="193"/>
        <end position="216"/>
    </location>
</feature>
<dbReference type="InterPro" id="IPR052157">
    <property type="entry name" value="BCAA_transport_permease"/>
</dbReference>
<keyword evidence="4 9" id="KW-0812">Transmembrane</keyword>
<evidence type="ECO:0000256" key="6">
    <source>
        <dbReference type="ARBA" id="ARBA00022989"/>
    </source>
</evidence>
<proteinExistence type="inferred from homology"/>
<dbReference type="EMBL" id="FUWJ01000005">
    <property type="protein sequence ID" value="SKA16633.1"/>
    <property type="molecule type" value="Genomic_DNA"/>
</dbReference>
<evidence type="ECO:0000256" key="4">
    <source>
        <dbReference type="ARBA" id="ARBA00022692"/>
    </source>
</evidence>
<keyword evidence="6 9" id="KW-1133">Transmembrane helix</keyword>
<comment type="subcellular location">
    <subcellularLocation>
        <location evidence="1">Cell membrane</location>
        <topology evidence="1">Multi-pass membrane protein</topology>
    </subcellularLocation>
</comment>
<dbReference type="AlphaFoldDB" id="A0A1T4RL01"/>
<keyword evidence="3" id="KW-1003">Cell membrane</keyword>
<keyword evidence="11" id="KW-1185">Reference proteome</keyword>
<feature type="transmembrane region" description="Helical" evidence="9">
    <location>
        <begin position="140"/>
        <end position="164"/>
    </location>
</feature>
<keyword evidence="2" id="KW-0813">Transport</keyword>
<evidence type="ECO:0000256" key="2">
    <source>
        <dbReference type="ARBA" id="ARBA00022448"/>
    </source>
</evidence>
<evidence type="ECO:0000256" key="8">
    <source>
        <dbReference type="ARBA" id="ARBA00037998"/>
    </source>
</evidence>
<dbReference type="OrthoDB" id="9778908at2"/>
<dbReference type="CDD" id="cd06582">
    <property type="entry name" value="TM_PBP1_LivH_like"/>
    <property type="match status" value="1"/>
</dbReference>
<feature type="transmembrane region" description="Helical" evidence="9">
    <location>
        <begin position="20"/>
        <end position="40"/>
    </location>
</feature>
<evidence type="ECO:0000256" key="3">
    <source>
        <dbReference type="ARBA" id="ARBA00022475"/>
    </source>
</evidence>
<dbReference type="Proteomes" id="UP000190092">
    <property type="component" value="Unassembled WGS sequence"/>
</dbReference>
<reference evidence="11" key="1">
    <citation type="submission" date="2017-02" db="EMBL/GenBank/DDBJ databases">
        <authorList>
            <person name="Varghese N."/>
            <person name="Submissions S."/>
        </authorList>
    </citation>
    <scope>NUCLEOTIDE SEQUENCE [LARGE SCALE GENOMIC DNA]</scope>
    <source>
        <strain evidence="11">ATCC 27094</strain>
    </source>
</reference>
<dbReference type="GO" id="GO:0005886">
    <property type="term" value="C:plasma membrane"/>
    <property type="evidence" value="ECO:0007669"/>
    <property type="project" value="UniProtKB-SubCell"/>
</dbReference>
<evidence type="ECO:0000313" key="10">
    <source>
        <dbReference type="EMBL" id="SKA16633.1"/>
    </source>
</evidence>
<feature type="transmembrane region" description="Helical" evidence="9">
    <location>
        <begin position="101"/>
        <end position="120"/>
    </location>
</feature>
<keyword evidence="7 9" id="KW-0472">Membrane</keyword>
<feature type="transmembrane region" description="Helical" evidence="9">
    <location>
        <begin position="266"/>
        <end position="283"/>
    </location>
</feature>
<feature type="transmembrane region" description="Helical" evidence="9">
    <location>
        <begin position="70"/>
        <end position="89"/>
    </location>
</feature>